<evidence type="ECO:0000313" key="2">
    <source>
        <dbReference type="Proteomes" id="UP000594638"/>
    </source>
</evidence>
<dbReference type="GO" id="GO:0030686">
    <property type="term" value="C:90S preribosome"/>
    <property type="evidence" value="ECO:0007669"/>
    <property type="project" value="TreeGrafter"/>
</dbReference>
<dbReference type="GO" id="GO:0000462">
    <property type="term" value="P:maturation of SSU-rRNA from tricistronic rRNA transcript (SSU-rRNA, 5.8S rRNA, LSU-rRNA)"/>
    <property type="evidence" value="ECO:0007669"/>
    <property type="project" value="TreeGrafter"/>
</dbReference>
<evidence type="ECO:0000313" key="1">
    <source>
        <dbReference type="EMBL" id="CAA2963485.1"/>
    </source>
</evidence>
<keyword evidence="2" id="KW-1185">Reference proteome</keyword>
<dbReference type="GO" id="GO:0034455">
    <property type="term" value="C:t-UTP complex"/>
    <property type="evidence" value="ECO:0007669"/>
    <property type="project" value="TreeGrafter"/>
</dbReference>
<dbReference type="EMBL" id="CACTIH010001810">
    <property type="protein sequence ID" value="CAA2963485.1"/>
    <property type="molecule type" value="Genomic_DNA"/>
</dbReference>
<reference evidence="1 2" key="1">
    <citation type="submission" date="2019-12" db="EMBL/GenBank/DDBJ databases">
        <authorList>
            <person name="Alioto T."/>
            <person name="Alioto T."/>
            <person name="Gomez Garrido J."/>
        </authorList>
    </citation>
    <scope>NUCLEOTIDE SEQUENCE [LARGE SCALE GENOMIC DNA]</scope>
</reference>
<comment type="caution">
    <text evidence="1">The sequence shown here is derived from an EMBL/GenBank/DDBJ whole genome shotgun (WGS) entry which is preliminary data.</text>
</comment>
<protein>
    <submittedName>
        <fullName evidence="1">Uncharacterized protein At3g06530</fullName>
    </submittedName>
</protein>
<sequence length="174" mass="19609">MSFMALINLIQLQSMLIIPRKTVDVRSEIRDITGILFGLTKDYNIDKFMAVFLDSLLEHRKPCRGIYDLKFLFGLEHPEVEVRCSVISSLDVDGIMREKAAGSKVLFFSTFWYISHVAVKLICGSDIMSLAGSSRINKLTGKIKGKVNSLFSGKTFCFLYVALIFNDYGIFASQ</sequence>
<gene>
    <name evidence="1" type="ORF">OLEA9_A087241</name>
</gene>
<name>A0A8S0Q7P8_OLEEU</name>
<dbReference type="GO" id="GO:0032040">
    <property type="term" value="C:small-subunit processome"/>
    <property type="evidence" value="ECO:0007669"/>
    <property type="project" value="TreeGrafter"/>
</dbReference>
<dbReference type="GO" id="GO:0045943">
    <property type="term" value="P:positive regulation of transcription by RNA polymerase I"/>
    <property type="evidence" value="ECO:0007669"/>
    <property type="project" value="TreeGrafter"/>
</dbReference>
<dbReference type="OrthoDB" id="31183at2759"/>
<proteinExistence type="predicted"/>
<dbReference type="AlphaFoldDB" id="A0A8S0Q7P8"/>
<dbReference type="InterPro" id="IPR040191">
    <property type="entry name" value="UTP10"/>
</dbReference>
<dbReference type="PANTHER" id="PTHR13457:SF1">
    <property type="entry name" value="HEAT REPEAT-CONTAINING PROTEIN 1"/>
    <property type="match status" value="1"/>
</dbReference>
<dbReference type="PANTHER" id="PTHR13457">
    <property type="entry name" value="BAP28"/>
    <property type="match status" value="1"/>
</dbReference>
<dbReference type="GO" id="GO:0030515">
    <property type="term" value="F:snoRNA binding"/>
    <property type="evidence" value="ECO:0007669"/>
    <property type="project" value="TreeGrafter"/>
</dbReference>
<dbReference type="Gramene" id="OE9A087241T1">
    <property type="protein sequence ID" value="OE9A087241C1"/>
    <property type="gene ID" value="OE9A087241"/>
</dbReference>
<organism evidence="1 2">
    <name type="scientific">Olea europaea subsp. europaea</name>
    <dbReference type="NCBI Taxonomy" id="158383"/>
    <lineage>
        <taxon>Eukaryota</taxon>
        <taxon>Viridiplantae</taxon>
        <taxon>Streptophyta</taxon>
        <taxon>Embryophyta</taxon>
        <taxon>Tracheophyta</taxon>
        <taxon>Spermatophyta</taxon>
        <taxon>Magnoliopsida</taxon>
        <taxon>eudicotyledons</taxon>
        <taxon>Gunneridae</taxon>
        <taxon>Pentapetalae</taxon>
        <taxon>asterids</taxon>
        <taxon>lamiids</taxon>
        <taxon>Lamiales</taxon>
        <taxon>Oleaceae</taxon>
        <taxon>Oleeae</taxon>
        <taxon>Olea</taxon>
    </lineage>
</organism>
<dbReference type="Proteomes" id="UP000594638">
    <property type="component" value="Unassembled WGS sequence"/>
</dbReference>
<accession>A0A8S0Q7P8</accession>